<dbReference type="Proteomes" id="UP000285569">
    <property type="component" value="Unassembled WGS sequence"/>
</dbReference>
<gene>
    <name evidence="1" type="ORF">DLM77_09370</name>
</gene>
<reference evidence="2" key="1">
    <citation type="submission" date="2018-05" db="EMBL/GenBank/DDBJ databases">
        <title>Leptospira yasudae sp. nov. and Leptospira stimsonii sp. nov., two pathogenic species of the genus Leptospira isolated from environmental sources.</title>
        <authorList>
            <person name="Casanovas-Massana A."/>
            <person name="Hamond C."/>
            <person name="Santos L.A."/>
            <person name="Hacker K.P."/>
            <person name="Balassiano I."/>
            <person name="Medeiros M.A."/>
            <person name="Reis M.G."/>
            <person name="Ko A.I."/>
            <person name="Wunder E.A."/>
        </authorList>
    </citation>
    <scope>NUCLEOTIDE SEQUENCE [LARGE SCALE GENOMIC DNA]</scope>
    <source>
        <strain evidence="2">B21</strain>
    </source>
</reference>
<sequence>MSAAILGFITEGCISKEITRQQCLRFEIGMSKEEVTKIAGLTTTILPRFEVIIEDFLKDEEGSNSGNSQMHSEPTEMWRFSIVGPRMTGFDSEPLPDPGICEVFFQNEKVHLILTF</sequence>
<protein>
    <submittedName>
        <fullName evidence="1">Uncharacterized protein</fullName>
    </submittedName>
</protein>
<comment type="caution">
    <text evidence="1">The sequence shown here is derived from an EMBL/GenBank/DDBJ whole genome shotgun (WGS) entry which is preliminary data.</text>
</comment>
<organism evidence="1 2">
    <name type="scientific">Leptospira yasudae</name>
    <dbReference type="NCBI Taxonomy" id="2202201"/>
    <lineage>
        <taxon>Bacteria</taxon>
        <taxon>Pseudomonadati</taxon>
        <taxon>Spirochaetota</taxon>
        <taxon>Spirochaetia</taxon>
        <taxon>Leptospirales</taxon>
        <taxon>Leptospiraceae</taxon>
        <taxon>Leptospira</taxon>
    </lineage>
</organism>
<dbReference type="EMBL" id="QHCR01000004">
    <property type="protein sequence ID" value="RHX80067.1"/>
    <property type="molecule type" value="Genomic_DNA"/>
</dbReference>
<proteinExistence type="predicted"/>
<accession>A0ABX9M3A2</accession>
<evidence type="ECO:0000313" key="2">
    <source>
        <dbReference type="Proteomes" id="UP000285569"/>
    </source>
</evidence>
<keyword evidence="2" id="KW-1185">Reference proteome</keyword>
<evidence type="ECO:0000313" key="1">
    <source>
        <dbReference type="EMBL" id="RHX80067.1"/>
    </source>
</evidence>
<reference evidence="1 2" key="2">
    <citation type="journal article" date="2020" name="Int. J. Syst. Evol. Microbiol.">
        <title>Leptospira yasudae sp. nov. and Leptospira stimsonii sp. nov., two new species of the pathogenic group isolated from environmental sources.</title>
        <authorList>
            <person name="Casanovas-Massana A."/>
            <person name="Hamond C."/>
            <person name="Santos L.A."/>
            <person name="de Oliveira D."/>
            <person name="Hacker K.P."/>
            <person name="Balassiano I."/>
            <person name="Costa F."/>
            <person name="Medeiros M.A."/>
            <person name="Reis M.G."/>
            <person name="Ko A.I."/>
            <person name="Wunder E.A."/>
        </authorList>
    </citation>
    <scope>NUCLEOTIDE SEQUENCE [LARGE SCALE GENOMIC DNA]</scope>
    <source>
        <strain evidence="1 2">B21</strain>
    </source>
</reference>
<name>A0ABX9M3A2_9LEPT</name>